<evidence type="ECO:0000313" key="4">
    <source>
        <dbReference type="EMBL" id="KAG6534235.1"/>
    </source>
</evidence>
<dbReference type="AlphaFoldDB" id="A0A8J5LQK8"/>
<dbReference type="EC" id="2.4.2.-" evidence="2"/>
<dbReference type="SUPFAM" id="SSF53448">
    <property type="entry name" value="Nucleotide-diphospho-sugar transferases"/>
    <property type="match status" value="1"/>
</dbReference>
<keyword evidence="2" id="KW-0333">Golgi apparatus</keyword>
<keyword evidence="2" id="KW-0812">Transmembrane</keyword>
<dbReference type="GO" id="GO:0071555">
    <property type="term" value="P:cell wall organization"/>
    <property type="evidence" value="ECO:0007669"/>
    <property type="project" value="UniProtKB-KW"/>
</dbReference>
<keyword evidence="2" id="KW-0328">Glycosyltransferase</keyword>
<comment type="similarity">
    <text evidence="1 2">Belongs to the glycosyltransferase 77 family.</text>
</comment>
<protein>
    <recommendedName>
        <fullName evidence="2">Glycosyltransferase</fullName>
        <ecNumber evidence="2">2.4.2.-</ecNumber>
    </recommendedName>
</protein>
<dbReference type="InterPro" id="IPR044821">
    <property type="entry name" value="At1g28695/At4g15970-like"/>
</dbReference>
<evidence type="ECO:0000256" key="2">
    <source>
        <dbReference type="RuleBase" id="RU363055"/>
    </source>
</evidence>
<accession>A0A8J5LQK8</accession>
<keyword evidence="2" id="KW-0961">Cell wall biogenesis/degradation</keyword>
<organism evidence="4 5">
    <name type="scientific">Zingiber officinale</name>
    <name type="common">Ginger</name>
    <name type="synonym">Amomum zingiber</name>
    <dbReference type="NCBI Taxonomy" id="94328"/>
    <lineage>
        <taxon>Eukaryota</taxon>
        <taxon>Viridiplantae</taxon>
        <taxon>Streptophyta</taxon>
        <taxon>Embryophyta</taxon>
        <taxon>Tracheophyta</taxon>
        <taxon>Spermatophyta</taxon>
        <taxon>Magnoliopsida</taxon>
        <taxon>Liliopsida</taxon>
        <taxon>Zingiberales</taxon>
        <taxon>Zingiberaceae</taxon>
        <taxon>Zingiber</taxon>
    </lineage>
</organism>
<dbReference type="Proteomes" id="UP000734854">
    <property type="component" value="Unassembled WGS sequence"/>
</dbReference>
<comment type="caution">
    <text evidence="4">The sequence shown here is derived from an EMBL/GenBank/DDBJ whole genome shotgun (WGS) entry which is preliminary data.</text>
</comment>
<keyword evidence="2" id="KW-0472">Membrane</keyword>
<name>A0A8J5LQK8_ZINOF</name>
<dbReference type="InterPro" id="IPR029044">
    <property type="entry name" value="Nucleotide-diphossugar_trans"/>
</dbReference>
<keyword evidence="5" id="KW-1185">Reference proteome</keyword>
<sequence>MVKTTREETEGAYKQANGANDEVGVLERFQPPKEYVELDGYDQVPKDLACDMGLSGSVSCHATVLCIIPLLVLIILYACLLLPTPASFFRPQHGTNMKENVPKDELDAILQGVSMQNKTLIIVILNKAYVEENGMLDLFLQCFQEEENQFLIRHILFVAVDETAFNRCCALELHCYKLTTDEVNFSKEAFYMSNAFNEMMWRRTLFLGDVLRRGYNFIFTDMDVLWLRNPFSRLSHEGEDLQLSCDFFFGNPFHNPHFNTGFYFVSANNKTIALFDEWYALRNNSTGKKDQDVLQAMMKEGAFTRLGLRVRYLETTYFSGFCQMSQDSREVIIVHANCCVSVKVKLIDLSKVFQVWKSIEGNLTSETAAWPPKAGICLHDTTVK</sequence>
<proteinExistence type="inferred from homology"/>
<keyword evidence="2" id="KW-1133">Transmembrane helix</keyword>
<dbReference type="GO" id="GO:0000139">
    <property type="term" value="C:Golgi membrane"/>
    <property type="evidence" value="ECO:0007669"/>
    <property type="project" value="UniProtKB-SubCell"/>
</dbReference>
<dbReference type="GO" id="GO:0016757">
    <property type="term" value="F:glycosyltransferase activity"/>
    <property type="evidence" value="ECO:0007669"/>
    <property type="project" value="UniProtKB-KW"/>
</dbReference>
<dbReference type="PANTHER" id="PTHR46038">
    <property type="entry name" value="EXPRESSED PROTEIN-RELATED"/>
    <property type="match status" value="1"/>
</dbReference>
<feature type="transmembrane region" description="Helical" evidence="2">
    <location>
        <begin position="62"/>
        <end position="82"/>
    </location>
</feature>
<evidence type="ECO:0000313" key="5">
    <source>
        <dbReference type="Proteomes" id="UP000734854"/>
    </source>
</evidence>
<comment type="subcellular location">
    <subcellularLocation>
        <location evidence="2">Golgi apparatus membrane</location>
        <topology evidence="2">Single-pass type II membrane protein</topology>
    </subcellularLocation>
</comment>
<dbReference type="PANTHER" id="PTHR46038:SF12">
    <property type="entry name" value="OS03G0731800 PROTEIN"/>
    <property type="match status" value="1"/>
</dbReference>
<feature type="domain" description="Nucleotide-diphospho-sugar transferase" evidence="3">
    <location>
        <begin position="151"/>
        <end position="347"/>
    </location>
</feature>
<evidence type="ECO:0000256" key="1">
    <source>
        <dbReference type="ARBA" id="ARBA00007033"/>
    </source>
</evidence>
<dbReference type="InterPro" id="IPR005069">
    <property type="entry name" value="Nucl-diP-sugar_transferase"/>
</dbReference>
<gene>
    <name evidence="4" type="ORF">ZIOFF_008121</name>
</gene>
<dbReference type="EMBL" id="JACMSC010000002">
    <property type="protein sequence ID" value="KAG6534235.1"/>
    <property type="molecule type" value="Genomic_DNA"/>
</dbReference>
<keyword evidence="2" id="KW-0808">Transferase</keyword>
<reference evidence="4 5" key="1">
    <citation type="submission" date="2020-08" db="EMBL/GenBank/DDBJ databases">
        <title>Plant Genome Project.</title>
        <authorList>
            <person name="Zhang R.-G."/>
        </authorList>
    </citation>
    <scope>NUCLEOTIDE SEQUENCE [LARGE SCALE GENOMIC DNA]</scope>
    <source>
        <tissue evidence="4">Rhizome</tissue>
    </source>
</reference>
<keyword evidence="2" id="KW-0735">Signal-anchor</keyword>
<dbReference type="Pfam" id="PF03407">
    <property type="entry name" value="Nucleotid_trans"/>
    <property type="match status" value="1"/>
</dbReference>
<evidence type="ECO:0000259" key="3">
    <source>
        <dbReference type="Pfam" id="PF03407"/>
    </source>
</evidence>